<dbReference type="InterPro" id="IPR037038">
    <property type="entry name" value="HepT-like_sf"/>
</dbReference>
<reference evidence="5 6" key="1">
    <citation type="journal article" date="2012" name="J. Bacteriol.">
        <title>Genome sequence of an alkane-degrading bacterium, Alcanivorax pacificus type strain W11-5, isolated from deep sea sediment.</title>
        <authorList>
            <person name="Lai Q."/>
            <person name="Shao Z."/>
        </authorList>
    </citation>
    <scope>NUCLEOTIDE SEQUENCE [LARGE SCALE GENOMIC DNA]</scope>
    <source>
        <strain evidence="5 6">W11-5</strain>
    </source>
</reference>
<evidence type="ECO:0000256" key="4">
    <source>
        <dbReference type="ARBA" id="ARBA00024207"/>
    </source>
</evidence>
<dbReference type="RefSeq" id="WP_008735104.1">
    <property type="nucleotide sequence ID" value="NZ_CP004387.1"/>
</dbReference>
<dbReference type="Gene3D" id="1.20.120.580">
    <property type="entry name" value="bsu32300-like"/>
    <property type="match status" value="1"/>
</dbReference>
<dbReference type="EMBL" id="CP004387">
    <property type="protein sequence ID" value="AJD48534.1"/>
    <property type="molecule type" value="Genomic_DNA"/>
</dbReference>
<proteinExistence type="inferred from homology"/>
<name>A0A0B4XJU5_9GAMM</name>
<dbReference type="GO" id="GO:0110001">
    <property type="term" value="C:toxin-antitoxin complex"/>
    <property type="evidence" value="ECO:0007669"/>
    <property type="project" value="InterPro"/>
</dbReference>
<evidence type="ECO:0000256" key="2">
    <source>
        <dbReference type="ARBA" id="ARBA00022722"/>
    </source>
</evidence>
<protein>
    <recommendedName>
        <fullName evidence="7">DUF86 domain-containing protein</fullName>
    </recommendedName>
</protein>
<dbReference type="InterPro" id="IPR008201">
    <property type="entry name" value="HepT-like"/>
</dbReference>
<evidence type="ECO:0000256" key="1">
    <source>
        <dbReference type="ARBA" id="ARBA00022649"/>
    </source>
</evidence>
<dbReference type="Proteomes" id="UP000006764">
    <property type="component" value="Chromosome"/>
</dbReference>
<evidence type="ECO:0000256" key="3">
    <source>
        <dbReference type="ARBA" id="ARBA00022801"/>
    </source>
</evidence>
<evidence type="ECO:0000313" key="6">
    <source>
        <dbReference type="Proteomes" id="UP000006764"/>
    </source>
</evidence>
<dbReference type="STRING" id="391936.S7S_10610"/>
<organism evidence="5 6">
    <name type="scientific">Isoalcanivorax pacificus W11-5</name>
    <dbReference type="NCBI Taxonomy" id="391936"/>
    <lineage>
        <taxon>Bacteria</taxon>
        <taxon>Pseudomonadati</taxon>
        <taxon>Pseudomonadota</taxon>
        <taxon>Gammaproteobacteria</taxon>
        <taxon>Oceanospirillales</taxon>
        <taxon>Alcanivoracaceae</taxon>
        <taxon>Isoalcanivorax</taxon>
    </lineage>
</organism>
<dbReference type="KEGG" id="apac:S7S_10610"/>
<keyword evidence="3" id="KW-0378">Hydrolase</keyword>
<evidence type="ECO:0000313" key="5">
    <source>
        <dbReference type="EMBL" id="AJD48534.1"/>
    </source>
</evidence>
<comment type="similarity">
    <text evidence="4">Belongs to the HepT RNase toxin family.</text>
</comment>
<dbReference type="GO" id="GO:0016787">
    <property type="term" value="F:hydrolase activity"/>
    <property type="evidence" value="ECO:0007669"/>
    <property type="project" value="UniProtKB-KW"/>
</dbReference>
<dbReference type="AlphaFoldDB" id="A0A0B4XJU5"/>
<keyword evidence="6" id="KW-1185">Reference proteome</keyword>
<gene>
    <name evidence="5" type="ORF">S7S_10610</name>
</gene>
<dbReference type="NCBIfam" id="NF047751">
    <property type="entry name" value="HepT_toxin"/>
    <property type="match status" value="1"/>
</dbReference>
<keyword evidence="1" id="KW-1277">Toxin-antitoxin system</keyword>
<dbReference type="InterPro" id="IPR052379">
    <property type="entry name" value="Type_VII_TA_RNase"/>
</dbReference>
<dbReference type="PANTHER" id="PTHR33397:SF3">
    <property type="entry name" value="MRNA NUCLEASE HEPT"/>
    <property type="match status" value="1"/>
</dbReference>
<dbReference type="HOGENOM" id="CLU_142825_1_1_6"/>
<dbReference type="GO" id="GO:0004540">
    <property type="term" value="F:RNA nuclease activity"/>
    <property type="evidence" value="ECO:0007669"/>
    <property type="project" value="InterPro"/>
</dbReference>
<accession>A0A0B4XJU5</accession>
<dbReference type="PANTHER" id="PTHR33397">
    <property type="entry name" value="UPF0331 PROTEIN YUTE"/>
    <property type="match status" value="1"/>
</dbReference>
<evidence type="ECO:0008006" key="7">
    <source>
        <dbReference type="Google" id="ProtNLM"/>
    </source>
</evidence>
<sequence>MDRVVISEKLESLRRCLARLKAKCPDTPEALQGDLDAQDIVSLNLTRAIQLCVDIATHWLADHDELIVPRTMGEAFTRLAEGGLIGQDLAMNMRRAVGFRNIVVHNYGDIDWQIVHALCTQRMDDFRRYAQAIQAEL</sequence>
<keyword evidence="2" id="KW-0540">Nuclease</keyword>
<dbReference type="OrthoDB" id="9796612at2"/>
<dbReference type="Pfam" id="PF01934">
    <property type="entry name" value="HepT-like"/>
    <property type="match status" value="1"/>
</dbReference>